<name>A0A6N7PTV2_9BACT</name>
<evidence type="ECO:0000256" key="2">
    <source>
        <dbReference type="SAM" id="Phobius"/>
    </source>
</evidence>
<dbReference type="SUPFAM" id="SSF53067">
    <property type="entry name" value="Actin-like ATPase domain"/>
    <property type="match status" value="1"/>
</dbReference>
<dbReference type="Pfam" id="PF02543">
    <property type="entry name" value="Carbam_trans_N"/>
    <property type="match status" value="1"/>
</dbReference>
<evidence type="ECO:0000259" key="4">
    <source>
        <dbReference type="Pfam" id="PF16861"/>
    </source>
</evidence>
<dbReference type="Pfam" id="PF19588">
    <property type="entry name" value="SxtJ"/>
    <property type="match status" value="1"/>
</dbReference>
<organism evidence="5 6">
    <name type="scientific">Polyangium spumosum</name>
    <dbReference type="NCBI Taxonomy" id="889282"/>
    <lineage>
        <taxon>Bacteria</taxon>
        <taxon>Pseudomonadati</taxon>
        <taxon>Myxococcota</taxon>
        <taxon>Polyangia</taxon>
        <taxon>Polyangiales</taxon>
        <taxon>Polyangiaceae</taxon>
        <taxon>Polyangium</taxon>
    </lineage>
</organism>
<keyword evidence="2" id="KW-1133">Transmembrane helix</keyword>
<dbReference type="InterPro" id="IPR038152">
    <property type="entry name" value="Carbam_trans_C_sf"/>
</dbReference>
<dbReference type="Gene3D" id="3.90.870.20">
    <property type="entry name" value="Carbamoyltransferase, C-terminal domain"/>
    <property type="match status" value="1"/>
</dbReference>
<dbReference type="PANTHER" id="PTHR34847">
    <property type="entry name" value="NODULATION PROTEIN U"/>
    <property type="match status" value="1"/>
</dbReference>
<comment type="caution">
    <text evidence="5">The sequence shown here is derived from an EMBL/GenBank/DDBJ whole genome shotgun (WGS) entry which is preliminary data.</text>
</comment>
<protein>
    <recommendedName>
        <fullName evidence="7">Carbamoyltransferase</fullName>
    </recommendedName>
</protein>
<feature type="transmembrane region" description="Helical" evidence="2">
    <location>
        <begin position="612"/>
        <end position="631"/>
    </location>
</feature>
<keyword evidence="2" id="KW-0472">Membrane</keyword>
<dbReference type="InterPro" id="IPR051338">
    <property type="entry name" value="NodU/CmcH_Carbamoyltrnsfr"/>
</dbReference>
<sequence>MSTRILGISAFYHDAAAALVIDGELVAAAQEERFSRSKNDEAFPRRAVAACLAEAGIRIEDLDHVAFYEKPLLKFDRILETHLSRAPFTFPQFRRGLPTWLGRKLFLPRELASGLDGRYRRAFVFTDHHEAHAAAAFFPSPFEEAAILTVDGVGEWSTTTLGFGQKNRIELSHELRFPHSLGLLYSAFTQWAGFEVNTGEYMLMGLAPYGEPRYEALIRERMIDLKPDGSFRLDMRYFDWLGGLTMISPAFERLFGAPARAPGAPIEQVHKDVAASIQRVTEDILLRLARTIAGKTGAKKLCLGGGCALNSVAVGRIRREGPFERVWVQPAAGDAGSAAGVALFVWHQLLDKPREARGGDAQRASLLGPAHDAASIRDAIAERGLCAHELDEEALVGRVAEALSEGRVMGFFQGRMEFGPRALGSRSILADPRVAGMKDTINRKIKFREGFRPFAPSVLYEDAPQLFDVAPGEELPYMTHVVPVRKEAAPVLPAVTHVDVSARIQTVDEARHGLYFRLIQAFRARTGCPVLLNTSFNVRGEPIVCAPEDALRCFARTDLDGLVIERFLLLRDEQPPAALAALAASGPAVKRASPVLDRVLRPEDAHPSRRTLMQFALLLVALAVVSGGMVWRGSGDPGDLAAGALAGAALLAATQIPGLGRVMYRAWMALGALLGIVVGPLVLGAIYLVVFAPISLARSLLGHDPLGLRFDRNAESYLSDKSTHRDPRRYLRLY</sequence>
<dbReference type="PANTHER" id="PTHR34847:SF1">
    <property type="entry name" value="NODULATION PROTEIN U"/>
    <property type="match status" value="1"/>
</dbReference>
<feature type="transmembrane region" description="Helical" evidence="2">
    <location>
        <begin position="640"/>
        <end position="660"/>
    </location>
</feature>
<evidence type="ECO:0000256" key="1">
    <source>
        <dbReference type="ARBA" id="ARBA00006129"/>
    </source>
</evidence>
<evidence type="ECO:0000259" key="3">
    <source>
        <dbReference type="Pfam" id="PF02543"/>
    </source>
</evidence>
<comment type="similarity">
    <text evidence="1">Belongs to the NodU/CmcH family.</text>
</comment>
<dbReference type="GO" id="GO:0003824">
    <property type="term" value="F:catalytic activity"/>
    <property type="evidence" value="ECO:0007669"/>
    <property type="project" value="InterPro"/>
</dbReference>
<gene>
    <name evidence="5" type="ORF">GF068_24250</name>
</gene>
<reference evidence="5 6" key="1">
    <citation type="submission" date="2019-10" db="EMBL/GenBank/DDBJ databases">
        <title>A soil myxobacterium in the family Polyangiaceae.</title>
        <authorList>
            <person name="Li Y."/>
            <person name="Wang J."/>
        </authorList>
    </citation>
    <scope>NUCLEOTIDE SEQUENCE [LARGE SCALE GENOMIC DNA]</scope>
    <source>
        <strain evidence="5 6">DSM 14734</strain>
    </source>
</reference>
<feature type="domain" description="Carbamoyltransferase C-terminal" evidence="4">
    <location>
        <begin position="400"/>
        <end position="569"/>
    </location>
</feature>
<feature type="domain" description="Carbamoyltransferase" evidence="3">
    <location>
        <begin position="4"/>
        <end position="343"/>
    </location>
</feature>
<accession>A0A6N7PTV2</accession>
<dbReference type="Proteomes" id="UP000440224">
    <property type="component" value="Unassembled WGS sequence"/>
</dbReference>
<feature type="transmembrane region" description="Helical" evidence="2">
    <location>
        <begin position="666"/>
        <end position="690"/>
    </location>
</feature>
<dbReference type="RefSeq" id="WP_206079527.1">
    <property type="nucleotide sequence ID" value="NZ_WJIE01000006.1"/>
</dbReference>
<dbReference type="Pfam" id="PF16861">
    <property type="entry name" value="Carbam_trans_C"/>
    <property type="match status" value="1"/>
</dbReference>
<proteinExistence type="inferred from homology"/>
<dbReference type="CDD" id="cd24098">
    <property type="entry name" value="ASKHA_NBD_TobZ_N"/>
    <property type="match status" value="1"/>
</dbReference>
<dbReference type="InterPro" id="IPR045781">
    <property type="entry name" value="SxtJ"/>
</dbReference>
<evidence type="ECO:0008006" key="7">
    <source>
        <dbReference type="Google" id="ProtNLM"/>
    </source>
</evidence>
<dbReference type="InterPro" id="IPR031730">
    <property type="entry name" value="Carbam_trans_C"/>
</dbReference>
<dbReference type="InterPro" id="IPR043129">
    <property type="entry name" value="ATPase_NBD"/>
</dbReference>
<keyword evidence="6" id="KW-1185">Reference proteome</keyword>
<keyword evidence="2" id="KW-0812">Transmembrane</keyword>
<dbReference type="Gene3D" id="3.30.420.40">
    <property type="match status" value="2"/>
</dbReference>
<dbReference type="InterPro" id="IPR003696">
    <property type="entry name" value="Carbtransf_dom"/>
</dbReference>
<evidence type="ECO:0000313" key="6">
    <source>
        <dbReference type="Proteomes" id="UP000440224"/>
    </source>
</evidence>
<evidence type="ECO:0000313" key="5">
    <source>
        <dbReference type="EMBL" id="MRG95007.1"/>
    </source>
</evidence>
<dbReference type="AlphaFoldDB" id="A0A6N7PTV2"/>
<dbReference type="EMBL" id="WJIE01000006">
    <property type="protein sequence ID" value="MRG95007.1"/>
    <property type="molecule type" value="Genomic_DNA"/>
</dbReference>